<comment type="caution">
    <text evidence="1">The sequence shown here is derived from an EMBL/GenBank/DDBJ whole genome shotgun (WGS) entry which is preliminary data.</text>
</comment>
<name>A0A6G3TRW2_9ACTN</name>
<dbReference type="AlphaFoldDB" id="A0A6G3TRW2"/>
<protein>
    <recommendedName>
        <fullName evidence="3">ATP-dependent DNA ligase family profile domain-containing protein</fullName>
    </recommendedName>
</protein>
<dbReference type="Gene3D" id="3.30.470.30">
    <property type="entry name" value="DNA ligase/mRNA capping enzyme"/>
    <property type="match status" value="1"/>
</dbReference>
<dbReference type="SUPFAM" id="SSF56091">
    <property type="entry name" value="DNA ligase/mRNA capping enzyme, catalytic domain"/>
    <property type="match status" value="1"/>
</dbReference>
<evidence type="ECO:0000313" key="1">
    <source>
        <dbReference type="EMBL" id="NEC39266.1"/>
    </source>
</evidence>
<evidence type="ECO:0008006" key="3">
    <source>
        <dbReference type="Google" id="ProtNLM"/>
    </source>
</evidence>
<dbReference type="Proteomes" id="UP000475666">
    <property type="component" value="Unassembled WGS sequence"/>
</dbReference>
<dbReference type="EMBL" id="JAAGMQ010001180">
    <property type="protein sequence ID" value="NEC39266.1"/>
    <property type="molecule type" value="Genomic_DNA"/>
</dbReference>
<accession>A0A6G3TRW2</accession>
<gene>
    <name evidence="1" type="ORF">G3I66_39910</name>
</gene>
<dbReference type="RefSeq" id="WP_164279372.1">
    <property type="nucleotide sequence ID" value="NZ_JAAGMQ010001180.1"/>
</dbReference>
<evidence type="ECO:0000313" key="2">
    <source>
        <dbReference type="Proteomes" id="UP000475666"/>
    </source>
</evidence>
<organism evidence="1 2">
    <name type="scientific">Streptomyces rubrogriseus</name>
    <dbReference type="NCBI Taxonomy" id="194673"/>
    <lineage>
        <taxon>Bacteria</taxon>
        <taxon>Bacillati</taxon>
        <taxon>Actinomycetota</taxon>
        <taxon>Actinomycetes</taxon>
        <taxon>Kitasatosporales</taxon>
        <taxon>Streptomycetaceae</taxon>
        <taxon>Streptomyces</taxon>
        <taxon>Streptomyces violaceoruber group</taxon>
    </lineage>
</organism>
<sequence length="129" mass="14021">MVVHIDGELVVREGARLAFERLQQRIARRRGAGALAAARTWPAYLVVFDVLSLEGANLTPVALRPARTAPETLFADTPLTAPFTLRPSTTDPATGTRDIHEALLGLATCLITHRHVQRLCEESERDGGA</sequence>
<reference evidence="1 2" key="1">
    <citation type="submission" date="2020-01" db="EMBL/GenBank/DDBJ databases">
        <title>Insect and environment-associated Actinomycetes.</title>
        <authorList>
            <person name="Currrie C."/>
            <person name="Chevrette M."/>
            <person name="Carlson C."/>
            <person name="Stubbendieck R."/>
            <person name="Wendt-Pienkowski E."/>
        </authorList>
    </citation>
    <scope>NUCLEOTIDE SEQUENCE [LARGE SCALE GENOMIC DNA]</scope>
    <source>
        <strain evidence="1 2">SID7739</strain>
    </source>
</reference>
<proteinExistence type="predicted"/>